<organism evidence="5 6">
    <name type="scientific">Ectopseudomonas oleovorans</name>
    <name type="common">Pseudomonas oleovorans</name>
    <dbReference type="NCBI Taxonomy" id="301"/>
    <lineage>
        <taxon>Bacteria</taxon>
        <taxon>Pseudomonadati</taxon>
        <taxon>Pseudomonadota</taxon>
        <taxon>Gammaproteobacteria</taxon>
        <taxon>Pseudomonadales</taxon>
        <taxon>Pseudomonadaceae</taxon>
        <taxon>Ectopseudomonas</taxon>
    </lineage>
</organism>
<dbReference type="GO" id="GO:0009893">
    <property type="term" value="P:positive regulation of metabolic process"/>
    <property type="evidence" value="ECO:0007669"/>
    <property type="project" value="UniProtKB-ARBA"/>
</dbReference>
<keyword evidence="3" id="KW-0804">Transcription</keyword>
<dbReference type="GO" id="GO:0043565">
    <property type="term" value="F:sequence-specific DNA binding"/>
    <property type="evidence" value="ECO:0007669"/>
    <property type="project" value="InterPro"/>
</dbReference>
<dbReference type="GO" id="GO:0003700">
    <property type="term" value="F:DNA-binding transcription factor activity"/>
    <property type="evidence" value="ECO:0007669"/>
    <property type="project" value="InterPro"/>
</dbReference>
<dbReference type="EMBL" id="QXDA01000009">
    <property type="protein sequence ID" value="RIA18867.1"/>
    <property type="molecule type" value="Genomic_DNA"/>
</dbReference>
<dbReference type="CDD" id="cd03136">
    <property type="entry name" value="GATase1_AraC_ArgR_like"/>
    <property type="match status" value="1"/>
</dbReference>
<evidence type="ECO:0000259" key="4">
    <source>
        <dbReference type="PROSITE" id="PS01124"/>
    </source>
</evidence>
<dbReference type="InterPro" id="IPR018060">
    <property type="entry name" value="HTH_AraC"/>
</dbReference>
<evidence type="ECO:0000256" key="3">
    <source>
        <dbReference type="ARBA" id="ARBA00023163"/>
    </source>
</evidence>
<dbReference type="RefSeq" id="WP_119695011.1">
    <property type="nucleotide sequence ID" value="NZ_QXDA01000009.1"/>
</dbReference>
<dbReference type="InterPro" id="IPR052158">
    <property type="entry name" value="INH-QAR"/>
</dbReference>
<dbReference type="PROSITE" id="PS01124">
    <property type="entry name" value="HTH_ARAC_FAMILY_2"/>
    <property type="match status" value="1"/>
</dbReference>
<dbReference type="Pfam" id="PF12833">
    <property type="entry name" value="HTH_18"/>
    <property type="match status" value="1"/>
</dbReference>
<dbReference type="Gene3D" id="1.10.10.60">
    <property type="entry name" value="Homeodomain-like"/>
    <property type="match status" value="1"/>
</dbReference>
<comment type="caution">
    <text evidence="5">The sequence shown here is derived from an EMBL/GenBank/DDBJ whole genome shotgun (WGS) entry which is preliminary data.</text>
</comment>
<accession>A0A397M7P5</accession>
<name>A0A397M7P5_ECTOL</name>
<dbReference type="InterPro" id="IPR009057">
    <property type="entry name" value="Homeodomain-like_sf"/>
</dbReference>
<dbReference type="InterPro" id="IPR029062">
    <property type="entry name" value="Class_I_gatase-like"/>
</dbReference>
<dbReference type="PANTHER" id="PTHR43130">
    <property type="entry name" value="ARAC-FAMILY TRANSCRIPTIONAL REGULATOR"/>
    <property type="match status" value="1"/>
</dbReference>
<dbReference type="InterPro" id="IPR020449">
    <property type="entry name" value="Tscrpt_reg_AraC-type_HTH"/>
</dbReference>
<sequence length="337" mass="37547">MVERRIFSSGIKGKNLLYLRDEQAVHVSIAEVGFVLLDNFSLPAFTQALDTLVTANLLQASLFATRTYTLTGEEVVSDLGIVIRPDSDLKALPLSNLKLLVICGGLRTPLRMPPVLESLLKKAADRGIVLAGLWNGAWFLGRAGVLDGYRCAIHPEHRPALAEAAKHSQVTSESYMVDRDRYTAASPHGALHMVLEWIGNLHGRALVDGIVDILAFEASRFKRVDPKLHFKMTAPLRQVVELMEANLEEPLELLQICGYAGRSRRQIERLFREQLGTSPLRYYLELRLTEGRRLLQHSALSIVDVALACGFISSSHFSKCYSSYFGYSPSKEKRLNA</sequence>
<dbReference type="InterPro" id="IPR002818">
    <property type="entry name" value="DJ-1/PfpI"/>
</dbReference>
<dbReference type="SUPFAM" id="SSF52317">
    <property type="entry name" value="Class I glutamine amidotransferase-like"/>
    <property type="match status" value="1"/>
</dbReference>
<protein>
    <submittedName>
        <fullName evidence="5">AraC family transcriptional regulator with amidase-like domain</fullName>
    </submittedName>
</protein>
<dbReference type="Proteomes" id="UP000265836">
    <property type="component" value="Unassembled WGS sequence"/>
</dbReference>
<dbReference type="PRINTS" id="PR00032">
    <property type="entry name" value="HTHARAC"/>
</dbReference>
<dbReference type="InterPro" id="IPR018062">
    <property type="entry name" value="HTH_AraC-typ_CS"/>
</dbReference>
<reference evidence="5 6" key="1">
    <citation type="submission" date="2018-08" db="EMBL/GenBank/DDBJ databases">
        <title>Genome sequencing of rice bacterial endophytes.</title>
        <authorList>
            <person name="Venturi V."/>
        </authorList>
    </citation>
    <scope>NUCLEOTIDE SEQUENCE [LARGE SCALE GENOMIC DNA]</scope>
    <source>
        <strain evidence="5 6">E1205</strain>
    </source>
</reference>
<evidence type="ECO:0000313" key="5">
    <source>
        <dbReference type="EMBL" id="RIA18867.1"/>
    </source>
</evidence>
<dbReference type="SUPFAM" id="SSF46689">
    <property type="entry name" value="Homeodomain-like"/>
    <property type="match status" value="2"/>
</dbReference>
<evidence type="ECO:0000313" key="6">
    <source>
        <dbReference type="Proteomes" id="UP000265836"/>
    </source>
</evidence>
<evidence type="ECO:0000256" key="1">
    <source>
        <dbReference type="ARBA" id="ARBA00023015"/>
    </source>
</evidence>
<gene>
    <name evidence="5" type="ORF">DFO61_4760</name>
</gene>
<dbReference type="SMART" id="SM00342">
    <property type="entry name" value="HTH_ARAC"/>
    <property type="match status" value="1"/>
</dbReference>
<evidence type="ECO:0000256" key="2">
    <source>
        <dbReference type="ARBA" id="ARBA00023125"/>
    </source>
</evidence>
<keyword evidence="2" id="KW-0238">DNA-binding</keyword>
<keyword evidence="1" id="KW-0805">Transcription regulation</keyword>
<proteinExistence type="predicted"/>
<dbReference type="PROSITE" id="PS00041">
    <property type="entry name" value="HTH_ARAC_FAMILY_1"/>
    <property type="match status" value="1"/>
</dbReference>
<feature type="domain" description="HTH araC/xylS-type" evidence="4">
    <location>
        <begin position="237"/>
        <end position="335"/>
    </location>
</feature>
<dbReference type="PANTHER" id="PTHR43130:SF3">
    <property type="entry name" value="HTH-TYPE TRANSCRIPTIONAL REGULATOR RV1931C"/>
    <property type="match status" value="1"/>
</dbReference>
<dbReference type="AlphaFoldDB" id="A0A397M7P5"/>
<dbReference type="Pfam" id="PF01965">
    <property type="entry name" value="DJ-1_PfpI"/>
    <property type="match status" value="1"/>
</dbReference>
<dbReference type="Gene3D" id="3.40.50.880">
    <property type="match status" value="1"/>
</dbReference>